<dbReference type="InterPro" id="IPR001810">
    <property type="entry name" value="F-box_dom"/>
</dbReference>
<dbReference type="InterPro" id="IPR055357">
    <property type="entry name" value="LRR_At1g61320_AtMIF1"/>
</dbReference>
<dbReference type="InterPro" id="IPR053772">
    <property type="entry name" value="At1g61320/At1g61330-like"/>
</dbReference>
<keyword evidence="3" id="KW-1185">Reference proteome</keyword>
<reference evidence="2" key="2">
    <citation type="journal article" date="2023" name="Plants (Basel)">
        <title>Annotation of the Turnera subulata (Passifloraceae) Draft Genome Reveals the S-Locus Evolved after the Divergence of Turneroideae from Passifloroideae in a Stepwise Manner.</title>
        <authorList>
            <person name="Henning P.M."/>
            <person name="Roalson E.H."/>
            <person name="Mir W."/>
            <person name="McCubbin A.G."/>
            <person name="Shore J.S."/>
        </authorList>
    </citation>
    <scope>NUCLEOTIDE SEQUENCE</scope>
    <source>
        <strain evidence="2">F60SS</strain>
    </source>
</reference>
<dbReference type="InterPro" id="IPR036047">
    <property type="entry name" value="F-box-like_dom_sf"/>
</dbReference>
<sequence>MGGGGDHISELPDDILAIILSFLSIRDAVRTRVLSRRWRYLYTRRSLLHFDASSVFGDGEDNVVKYSSGEELRSIFVTAVDQAFLHCKGLKIRTLKVHYGLRNDYFCHIDRWVESSIAMEAETIDFNFSFLPQYCESYNFPCHLLPIGKDSSRFKHLSLSGCMLRIPPAYTSRLNCLSTLDLSHVPLRDSGLESIISGCSSLTWLRLINCSLPMTLCLNGQLLSLKVLIVEDVLRDVQMISLNLECFEFSGHAQNFTFDDVPYLNKVLLTLPNASLKSSSICSTLAMGTPGLQLLSLSLGIEMLPLPPSSTRFSCLKQLILFIMVSTNLDLLAITHILNASPVLEILQLKLGQGSNGGQREKREYSSHQYLHLKEVEIKRFRDQWNEMELAIYLLRNACVLQRMVVEVAENHRMEDLKERVGNTLQKEKINPHTELIVI</sequence>
<feature type="domain" description="F-box" evidence="1">
    <location>
        <begin position="5"/>
        <end position="53"/>
    </location>
</feature>
<dbReference type="SUPFAM" id="SSF52047">
    <property type="entry name" value="RNI-like"/>
    <property type="match status" value="1"/>
</dbReference>
<dbReference type="Proteomes" id="UP001141552">
    <property type="component" value="Unassembled WGS sequence"/>
</dbReference>
<dbReference type="PROSITE" id="PS50181">
    <property type="entry name" value="FBOX"/>
    <property type="match status" value="1"/>
</dbReference>
<evidence type="ECO:0000313" key="3">
    <source>
        <dbReference type="Proteomes" id="UP001141552"/>
    </source>
</evidence>
<dbReference type="PANTHER" id="PTHR34145">
    <property type="entry name" value="OS02G0105600 PROTEIN"/>
    <property type="match status" value="1"/>
</dbReference>
<name>A0A9Q0G8A6_9ROSI</name>
<accession>A0A9Q0G8A6</accession>
<protein>
    <recommendedName>
        <fullName evidence="1">F-box domain-containing protein</fullName>
    </recommendedName>
</protein>
<dbReference type="EMBL" id="JAKUCV010001674">
    <property type="protein sequence ID" value="KAJ4845434.1"/>
    <property type="molecule type" value="Genomic_DNA"/>
</dbReference>
<dbReference type="CDD" id="cd22160">
    <property type="entry name" value="F-box_AtFBL13-like"/>
    <property type="match status" value="1"/>
</dbReference>
<proteinExistence type="predicted"/>
<organism evidence="2 3">
    <name type="scientific">Turnera subulata</name>
    <dbReference type="NCBI Taxonomy" id="218843"/>
    <lineage>
        <taxon>Eukaryota</taxon>
        <taxon>Viridiplantae</taxon>
        <taxon>Streptophyta</taxon>
        <taxon>Embryophyta</taxon>
        <taxon>Tracheophyta</taxon>
        <taxon>Spermatophyta</taxon>
        <taxon>Magnoliopsida</taxon>
        <taxon>eudicotyledons</taxon>
        <taxon>Gunneridae</taxon>
        <taxon>Pentapetalae</taxon>
        <taxon>rosids</taxon>
        <taxon>fabids</taxon>
        <taxon>Malpighiales</taxon>
        <taxon>Passifloraceae</taxon>
        <taxon>Turnera</taxon>
    </lineage>
</organism>
<dbReference type="Gene3D" id="3.80.10.10">
    <property type="entry name" value="Ribonuclease Inhibitor"/>
    <property type="match status" value="1"/>
</dbReference>
<evidence type="ECO:0000259" key="1">
    <source>
        <dbReference type="PROSITE" id="PS50181"/>
    </source>
</evidence>
<evidence type="ECO:0000313" key="2">
    <source>
        <dbReference type="EMBL" id="KAJ4845434.1"/>
    </source>
</evidence>
<reference evidence="2" key="1">
    <citation type="submission" date="2022-02" db="EMBL/GenBank/DDBJ databases">
        <authorList>
            <person name="Henning P.M."/>
            <person name="McCubbin A.G."/>
            <person name="Shore J.S."/>
        </authorList>
    </citation>
    <scope>NUCLEOTIDE SEQUENCE</scope>
    <source>
        <strain evidence="2">F60SS</strain>
        <tissue evidence="2">Leaves</tissue>
    </source>
</reference>
<dbReference type="Pfam" id="PF23622">
    <property type="entry name" value="LRR_At1g61320_AtMIF1"/>
    <property type="match status" value="1"/>
</dbReference>
<dbReference type="AlphaFoldDB" id="A0A9Q0G8A6"/>
<dbReference type="OrthoDB" id="1744980at2759"/>
<dbReference type="Gene3D" id="1.20.1280.50">
    <property type="match status" value="1"/>
</dbReference>
<dbReference type="PANTHER" id="PTHR34145:SF28">
    <property type="entry name" value="F-BOX DOMAIN-CONTAINING PROTEIN"/>
    <property type="match status" value="1"/>
</dbReference>
<dbReference type="InterPro" id="IPR032675">
    <property type="entry name" value="LRR_dom_sf"/>
</dbReference>
<dbReference type="Pfam" id="PF00646">
    <property type="entry name" value="F-box"/>
    <property type="match status" value="1"/>
</dbReference>
<comment type="caution">
    <text evidence="2">The sequence shown here is derived from an EMBL/GenBank/DDBJ whole genome shotgun (WGS) entry which is preliminary data.</text>
</comment>
<dbReference type="InterPro" id="IPR053781">
    <property type="entry name" value="F-box_AtFBL13-like"/>
</dbReference>
<dbReference type="SMART" id="SM00256">
    <property type="entry name" value="FBOX"/>
    <property type="match status" value="1"/>
</dbReference>
<gene>
    <name evidence="2" type="ORF">Tsubulata_026300</name>
</gene>
<dbReference type="SUPFAM" id="SSF81383">
    <property type="entry name" value="F-box domain"/>
    <property type="match status" value="1"/>
</dbReference>